<dbReference type="PANTHER" id="PTHR40254">
    <property type="entry name" value="BLR0577 PROTEIN"/>
    <property type="match status" value="1"/>
</dbReference>
<dbReference type="Proteomes" id="UP000663908">
    <property type="component" value="Chromosome"/>
</dbReference>
<evidence type="ECO:0000259" key="2">
    <source>
        <dbReference type="Pfam" id="PF13454"/>
    </source>
</evidence>
<evidence type="ECO:0000313" key="4">
    <source>
        <dbReference type="Proteomes" id="UP000663908"/>
    </source>
</evidence>
<dbReference type="EMBL" id="CP071839">
    <property type="protein sequence ID" value="QTD96038.1"/>
    <property type="molecule type" value="Genomic_DNA"/>
</dbReference>
<evidence type="ECO:0000256" key="1">
    <source>
        <dbReference type="SAM" id="MobiDB-lite"/>
    </source>
</evidence>
<dbReference type="Gene3D" id="3.50.50.60">
    <property type="entry name" value="FAD/NAD(P)-binding domain"/>
    <property type="match status" value="1"/>
</dbReference>
<dbReference type="Pfam" id="PF13454">
    <property type="entry name" value="NAD_binding_9"/>
    <property type="match status" value="1"/>
</dbReference>
<dbReference type="PANTHER" id="PTHR40254:SF1">
    <property type="entry name" value="BLR0577 PROTEIN"/>
    <property type="match status" value="1"/>
</dbReference>
<evidence type="ECO:0000313" key="3">
    <source>
        <dbReference type="EMBL" id="QTD96038.1"/>
    </source>
</evidence>
<dbReference type="InterPro" id="IPR052189">
    <property type="entry name" value="L-asp_N-monooxygenase_NS-form"/>
</dbReference>
<accession>A0ABX7TJQ6</accession>
<proteinExistence type="predicted"/>
<keyword evidence="4" id="KW-1185">Reference proteome</keyword>
<sequence>MPDIGVSPRPVGGSVVVGQGRDHPVTIDRPRTSGADASLTQGDKTVEMQHPTMQDDPTQEDGMTEMTTQASSLRLDPVEGTAAGTRRVTIVGAGFSGTLTAIRLLHFAAAPLEICLIEREEGYRYGGIAFGWAATNWEHMLNIQAGRITLRRERPEDFLEWANEEADRSEWPQKWQYHTFGVACVVPRRIFRQYLAERLHDAAADAHAEVSLRELSGEVIDVHRQGDGYVVKYAGATKQGGVHELPSDQVILATGHLAPVQAPFYHRIRDCDRFLADPYAPGAQEWFREIGAEESVLVTGSALSAFDTVISLIHAGHRGQILICSRGGHMHGTYPVDHEHDIWQARRPPFLDAEKLTPEAVVEGIRAEYAHLRAEHGVEPGSALDAVFPERVMKAWEPYVIELISRMDARDVRMLLDTYKSLIVTNRTSTVREIGGVVRSRMRGYNGAPKTVDVLSAGIQDMRPVEDGTKIQVVFADQPDIVVDRVVNCLGNKTDYERPDHPLWHGLVNGHGYAQPQTKTRRGIEVGTHGQLVSADGTVAAGLFGVGPMRQGDETTRRGRLGAFVFSIGTLRNQCFDTAMEVLRRLEPASDEEQMDIPDGIHHCLIRSSDWIAADLAAEEPQATRLRERLQSYAKDNAYPNAVNYLQAQDRTERRKYRAILDDDLADFGAALAREFGLTDRQARRTVSLLATLVQKHAVHNLCDITKLAGWDSQYAEQVKHAPRKGA</sequence>
<dbReference type="InterPro" id="IPR038732">
    <property type="entry name" value="HpyO/CreE_NAD-binding"/>
</dbReference>
<feature type="compositionally biased region" description="Low complexity" evidence="1">
    <location>
        <begin position="1"/>
        <end position="19"/>
    </location>
</feature>
<feature type="compositionally biased region" description="Basic and acidic residues" evidence="1">
    <location>
        <begin position="20"/>
        <end position="31"/>
    </location>
</feature>
<dbReference type="InterPro" id="IPR036188">
    <property type="entry name" value="FAD/NAD-bd_sf"/>
</dbReference>
<protein>
    <recommendedName>
        <fullName evidence="2">FAD-dependent urate hydroxylase HpyO/Asp monooxygenase CreE-like FAD/NAD(P)-binding domain-containing protein</fullName>
    </recommendedName>
</protein>
<gene>
    <name evidence="3" type="ORF">S1361_01705</name>
</gene>
<dbReference type="SUPFAM" id="SSF51905">
    <property type="entry name" value="FAD/NAD(P)-binding domain"/>
    <property type="match status" value="1"/>
</dbReference>
<organism evidence="3 4">
    <name type="scientific">Streptomyces cyanogenus</name>
    <dbReference type="NCBI Taxonomy" id="80860"/>
    <lineage>
        <taxon>Bacteria</taxon>
        <taxon>Bacillati</taxon>
        <taxon>Actinomycetota</taxon>
        <taxon>Actinomycetes</taxon>
        <taxon>Kitasatosporales</taxon>
        <taxon>Streptomycetaceae</taxon>
        <taxon>Streptomyces</taxon>
    </lineage>
</organism>
<name>A0ABX7TJQ6_STRCY</name>
<feature type="domain" description="FAD-dependent urate hydroxylase HpyO/Asp monooxygenase CreE-like FAD/NAD(P)-binding" evidence="2">
    <location>
        <begin position="90"/>
        <end position="256"/>
    </location>
</feature>
<feature type="region of interest" description="Disordered" evidence="1">
    <location>
        <begin position="1"/>
        <end position="63"/>
    </location>
</feature>
<reference evidence="3 4" key="1">
    <citation type="submission" date="2021-03" db="EMBL/GenBank/DDBJ databases">
        <title>Complete genome sequence of Streptomyces cyanogenus S136, producer of anticancer angucycline landomycin A.</title>
        <authorList>
            <person name="Hrab P."/>
            <person name="Ruckert C."/>
            <person name="Busche T."/>
            <person name="Ostash I."/>
            <person name="Kalinowski J."/>
            <person name="Fedorenko V."/>
            <person name="Yushchuk O."/>
            <person name="Ostash B."/>
        </authorList>
    </citation>
    <scope>NUCLEOTIDE SEQUENCE [LARGE SCALE GENOMIC DNA]</scope>
    <source>
        <strain evidence="3 4">S136</strain>
    </source>
</reference>